<evidence type="ECO:0000313" key="3">
    <source>
        <dbReference type="Proteomes" id="UP000250557"/>
    </source>
</evidence>
<dbReference type="SUPFAM" id="SSF48439">
    <property type="entry name" value="Protein prenylyltransferase"/>
    <property type="match status" value="1"/>
</dbReference>
<dbReference type="EMBL" id="CP043450">
    <property type="protein sequence ID" value="QEM13711.1"/>
    <property type="molecule type" value="Genomic_DNA"/>
</dbReference>
<name>A0A5C1HJY4_9SPHI</name>
<dbReference type="Proteomes" id="UP000251402">
    <property type="component" value="Chromosome"/>
</dbReference>
<evidence type="ECO:0000313" key="2">
    <source>
        <dbReference type="EMBL" id="QEM13711.1"/>
    </source>
</evidence>
<dbReference type="Proteomes" id="UP000250557">
    <property type="component" value="Chromosome"/>
</dbReference>
<proteinExistence type="predicted"/>
<dbReference type="KEGG" id="mrub:DEO27_028085"/>
<reference evidence="2 3" key="1">
    <citation type="submission" date="2019-08" db="EMBL/GenBank/DDBJ databases">
        <title>Comparative genome analysis confer to the adaptation heavy metal polluted environment.</title>
        <authorList>
            <person name="Li Y."/>
        </authorList>
    </citation>
    <scope>NUCLEOTIDE SEQUENCE [LARGE SCALE GENOMIC DNA]</scope>
    <source>
        <strain evidence="2">P1</strain>
        <strain evidence="1 3">P2</strain>
    </source>
</reference>
<organism evidence="2 4">
    <name type="scientific">Mucilaginibacter rubeus</name>
    <dbReference type="NCBI Taxonomy" id="2027860"/>
    <lineage>
        <taxon>Bacteria</taxon>
        <taxon>Pseudomonadati</taxon>
        <taxon>Bacteroidota</taxon>
        <taxon>Sphingobacteriia</taxon>
        <taxon>Sphingobacteriales</taxon>
        <taxon>Sphingobacteriaceae</taxon>
        <taxon>Mucilaginibacter</taxon>
    </lineage>
</organism>
<dbReference type="RefSeq" id="WP_112571064.1">
    <property type="nucleotide sequence ID" value="NZ_CP043450.1"/>
</dbReference>
<evidence type="ECO:0000313" key="1">
    <source>
        <dbReference type="EMBL" id="QEM06194.1"/>
    </source>
</evidence>
<evidence type="ECO:0000313" key="4">
    <source>
        <dbReference type="Proteomes" id="UP000251402"/>
    </source>
</evidence>
<dbReference type="AlphaFoldDB" id="A0A5C1HJY4"/>
<dbReference type="OrthoDB" id="795509at2"/>
<keyword evidence="4" id="KW-1185">Reference proteome</keyword>
<protein>
    <submittedName>
        <fullName evidence="2">Uncharacterized protein</fullName>
    </submittedName>
</protein>
<dbReference type="EMBL" id="CP043451">
    <property type="protein sequence ID" value="QEM06194.1"/>
    <property type="molecule type" value="Genomic_DNA"/>
</dbReference>
<gene>
    <name evidence="2" type="ORF">DEO27_028085</name>
    <name evidence="1" type="ORF">DIU31_022730</name>
</gene>
<sequence length="201" mass="23092">MIIKKINTNLLLMSKCNLVFIILIILSVKSTFSFAQLPVQVRSGLIDINDGTIGKPNANKYSALTDSLDKNLKTHPNDTSSLFFRAVLYLSFNKVMVNPDLGNKIAFNNLIIAKNMAEKAITLKMQNFYLKVLRAEIYRELSFRLGGDESWKFNSKQIADRRKQFNQYKELANKYYDELAVLDNGNAYDYQKLKVTNKYPL</sequence>
<accession>A0A5C1HJY4</accession>